<organism evidence="2 3">
    <name type="scientific">Kineosporia mesophila</name>
    <dbReference type="NCBI Taxonomy" id="566012"/>
    <lineage>
        <taxon>Bacteria</taxon>
        <taxon>Bacillati</taxon>
        <taxon>Actinomycetota</taxon>
        <taxon>Actinomycetes</taxon>
        <taxon>Kineosporiales</taxon>
        <taxon>Kineosporiaceae</taxon>
        <taxon>Kineosporia</taxon>
    </lineage>
</organism>
<dbReference type="PANTHER" id="PTHR43355">
    <property type="entry name" value="FLAVIN REDUCTASE (NADPH)"/>
    <property type="match status" value="1"/>
</dbReference>
<sequence length="200" mass="20238">MTMRVAILGASGKVGSLLMEDALTRGLEVTALVRDPSRMPERPGLERAAVDVNDADSVVKAVKGSDVLVSALGGPPGTLVAGAKAAVASGVGRIVWLGAYGTGESAQAAGFLTRSLLSLFMRGELPDKTAADATIRAAGGTVFHVGPMGDGPAAHRTLTLKDAPKRLFPAGISRAAVAAAMLDEAQNPSFPGQTVIAVPN</sequence>
<dbReference type="Pfam" id="PF13460">
    <property type="entry name" value="NAD_binding_10"/>
    <property type="match status" value="1"/>
</dbReference>
<name>A0ABP6ZW95_9ACTN</name>
<dbReference type="SUPFAM" id="SSF51735">
    <property type="entry name" value="NAD(P)-binding Rossmann-fold domains"/>
    <property type="match status" value="1"/>
</dbReference>
<gene>
    <name evidence="2" type="ORF">GCM10022223_42740</name>
</gene>
<evidence type="ECO:0000313" key="2">
    <source>
        <dbReference type="EMBL" id="GAA3621314.1"/>
    </source>
</evidence>
<dbReference type="PANTHER" id="PTHR43355:SF2">
    <property type="entry name" value="FLAVIN REDUCTASE (NADPH)"/>
    <property type="match status" value="1"/>
</dbReference>
<comment type="caution">
    <text evidence="2">The sequence shown here is derived from an EMBL/GenBank/DDBJ whole genome shotgun (WGS) entry which is preliminary data.</text>
</comment>
<accession>A0ABP6ZW95</accession>
<feature type="domain" description="NAD(P)-binding" evidence="1">
    <location>
        <begin position="9"/>
        <end position="188"/>
    </location>
</feature>
<dbReference type="InterPro" id="IPR036291">
    <property type="entry name" value="NAD(P)-bd_dom_sf"/>
</dbReference>
<keyword evidence="3" id="KW-1185">Reference proteome</keyword>
<dbReference type="InterPro" id="IPR051606">
    <property type="entry name" value="Polyketide_Oxido-like"/>
</dbReference>
<evidence type="ECO:0000259" key="1">
    <source>
        <dbReference type="Pfam" id="PF13460"/>
    </source>
</evidence>
<proteinExistence type="predicted"/>
<protein>
    <submittedName>
        <fullName evidence="2">NAD(P)H-binding protein</fullName>
    </submittedName>
</protein>
<dbReference type="Proteomes" id="UP001501074">
    <property type="component" value="Unassembled WGS sequence"/>
</dbReference>
<dbReference type="InterPro" id="IPR016040">
    <property type="entry name" value="NAD(P)-bd_dom"/>
</dbReference>
<reference evidence="3" key="1">
    <citation type="journal article" date="2019" name="Int. J. Syst. Evol. Microbiol.">
        <title>The Global Catalogue of Microorganisms (GCM) 10K type strain sequencing project: providing services to taxonomists for standard genome sequencing and annotation.</title>
        <authorList>
            <consortium name="The Broad Institute Genomics Platform"/>
            <consortium name="The Broad Institute Genome Sequencing Center for Infectious Disease"/>
            <person name="Wu L."/>
            <person name="Ma J."/>
        </authorList>
    </citation>
    <scope>NUCLEOTIDE SEQUENCE [LARGE SCALE GENOMIC DNA]</scope>
    <source>
        <strain evidence="3">JCM 16902</strain>
    </source>
</reference>
<dbReference type="Gene3D" id="3.40.50.720">
    <property type="entry name" value="NAD(P)-binding Rossmann-like Domain"/>
    <property type="match status" value="1"/>
</dbReference>
<dbReference type="EMBL" id="BAAAZO010000008">
    <property type="protein sequence ID" value="GAA3621314.1"/>
    <property type="molecule type" value="Genomic_DNA"/>
</dbReference>
<evidence type="ECO:0000313" key="3">
    <source>
        <dbReference type="Proteomes" id="UP001501074"/>
    </source>
</evidence>